<dbReference type="Proteomes" id="UP000240010">
    <property type="component" value="Unassembled WGS sequence"/>
</dbReference>
<dbReference type="InterPro" id="IPR017465">
    <property type="entry name" value="EpsL_proteobac"/>
</dbReference>
<gene>
    <name evidence="1" type="ORF">B0F87_106141</name>
</gene>
<accession>A0A2S6HD23</accession>
<evidence type="ECO:0000313" key="2">
    <source>
        <dbReference type="Proteomes" id="UP000240010"/>
    </source>
</evidence>
<proteinExistence type="predicted"/>
<protein>
    <submittedName>
        <fullName evidence="1">Exopolysaccharide biosynthesis operon protein EpsL</fullName>
    </submittedName>
</protein>
<reference evidence="1 2" key="1">
    <citation type="submission" date="2018-02" db="EMBL/GenBank/DDBJ databases">
        <title>Subsurface microbial communities from deep shales in Ohio and West Virginia, USA.</title>
        <authorList>
            <person name="Wrighton K."/>
        </authorList>
    </citation>
    <scope>NUCLEOTIDE SEQUENCE [LARGE SCALE GENOMIC DNA]</scope>
    <source>
        <strain evidence="1 2">OWC-DMM</strain>
    </source>
</reference>
<organism evidence="1 2">
    <name type="scientific">Methylobacter tundripaludum</name>
    <dbReference type="NCBI Taxonomy" id="173365"/>
    <lineage>
        <taxon>Bacteria</taxon>
        <taxon>Pseudomonadati</taxon>
        <taxon>Pseudomonadota</taxon>
        <taxon>Gammaproteobacteria</taxon>
        <taxon>Methylococcales</taxon>
        <taxon>Methylococcaceae</taxon>
        <taxon>Methylobacter</taxon>
    </lineage>
</organism>
<sequence>MCYFFSYVFTCQALADSNDVFNVVLGSTYKHDSNVFRLSSGLQPAGAGAQRWDNILRTDLGFKINKNYSLQTFKIDYAYVLTKYNNAKFLDFNASNYKAAWLWSVTPSLKGNISADRKVEIINYQDYRTTDSKNIRTTQAKGFDFDWSPHNNWHLLGGYTMMDSINSQTFLAETSFKLNMIDSGIMYSFSSASYMALKLRHSNAENQTVNFASFIGKGYIENEGVLNAFWALTGKSRVSSFFGYDIHTDKTFSLRDYSGYIGDINYAWDMSSKTNLTIDLSRKLSSFQTDYSSYSVLDTLSIKPTWAVTSKIIVGLNGQISKRDYLGNGPITSLKRVDNSLSYGMTLDWAPRNALMLGINAQYTDRSSNAVDATYSDFMAGINGKLIF</sequence>
<comment type="caution">
    <text evidence="1">The sequence shown here is derived from an EMBL/GenBank/DDBJ whole genome shotgun (WGS) entry which is preliminary data.</text>
</comment>
<dbReference type="RefSeq" id="WP_104429153.1">
    <property type="nucleotide sequence ID" value="NZ_PTIZ01000006.1"/>
</dbReference>
<dbReference type="NCBIfam" id="TIGR03014">
    <property type="entry name" value="EpsL"/>
    <property type="match status" value="1"/>
</dbReference>
<dbReference type="InterPro" id="IPR018759">
    <property type="entry name" value="BBP2_2"/>
</dbReference>
<dbReference type="Pfam" id="PF10082">
    <property type="entry name" value="BBP2_2"/>
    <property type="match status" value="1"/>
</dbReference>
<evidence type="ECO:0000313" key="1">
    <source>
        <dbReference type="EMBL" id="PPK75293.1"/>
    </source>
</evidence>
<name>A0A2S6HD23_9GAMM</name>
<dbReference type="EMBL" id="PTIZ01000006">
    <property type="protein sequence ID" value="PPK75293.1"/>
    <property type="molecule type" value="Genomic_DNA"/>
</dbReference>
<dbReference type="AlphaFoldDB" id="A0A2S6HD23"/>